<keyword evidence="12" id="KW-0150">Chloroplast</keyword>
<dbReference type="GO" id="GO:0009535">
    <property type="term" value="C:chloroplast thylakoid membrane"/>
    <property type="evidence" value="ECO:0007669"/>
    <property type="project" value="UniProtKB-SubCell"/>
</dbReference>
<dbReference type="GO" id="GO:0045259">
    <property type="term" value="C:proton-transporting ATP synthase complex"/>
    <property type="evidence" value="ECO:0007669"/>
    <property type="project" value="UniProtKB-KW"/>
</dbReference>
<keyword evidence="7 9" id="KW-0139">CF(1)</keyword>
<geneLocation type="chloroplast" evidence="12"/>
<evidence type="ECO:0000256" key="3">
    <source>
        <dbReference type="ARBA" id="ARBA00022448"/>
    </source>
</evidence>
<organism evidence="12">
    <name type="scientific">Vaucheria litorea</name>
    <name type="common">Yellow-green alga</name>
    <dbReference type="NCBI Taxonomy" id="109269"/>
    <lineage>
        <taxon>Eukaryota</taxon>
        <taxon>Sar</taxon>
        <taxon>Stramenopiles</taxon>
        <taxon>Ochrophyta</taxon>
        <taxon>PX clade</taxon>
        <taxon>Xanthophyceae</taxon>
        <taxon>Vaucheriales</taxon>
        <taxon>Vaucheriaceae</taxon>
        <taxon>Vaucheria</taxon>
    </lineage>
</organism>
<keyword evidence="3 9" id="KW-0813">Transport</keyword>
<dbReference type="InterPro" id="IPR020546">
    <property type="entry name" value="ATP_synth_F1_dsu/esu_N"/>
</dbReference>
<name>B7T1R1_VAULI</name>
<keyword evidence="9 10" id="KW-0375">Hydrogen ion transport</keyword>
<evidence type="ECO:0000259" key="11">
    <source>
        <dbReference type="Pfam" id="PF02823"/>
    </source>
</evidence>
<gene>
    <name evidence="9 12" type="primary">atpE</name>
</gene>
<evidence type="ECO:0000256" key="7">
    <source>
        <dbReference type="ARBA" id="ARBA00023196"/>
    </source>
</evidence>
<evidence type="ECO:0000256" key="1">
    <source>
        <dbReference type="ARBA" id="ARBA00004170"/>
    </source>
</evidence>
<dbReference type="Gene3D" id="2.60.15.10">
    <property type="entry name" value="F0F1 ATP synthase delta/epsilon subunit, N-terminal"/>
    <property type="match status" value="1"/>
</dbReference>
<dbReference type="InterPro" id="IPR001469">
    <property type="entry name" value="ATP_synth_F1_dsu/esu"/>
</dbReference>
<keyword evidence="6 9" id="KW-0472">Membrane</keyword>
<protein>
    <recommendedName>
        <fullName evidence="9 10">ATP synthase epsilon chain, chloroplastic</fullName>
    </recommendedName>
    <alternativeName>
        <fullName evidence="9">ATP synthase F1 sector epsilon subunit</fullName>
    </alternativeName>
    <alternativeName>
        <fullName evidence="9">F-ATPase epsilon subunit</fullName>
    </alternativeName>
</protein>
<dbReference type="NCBIfam" id="TIGR01216">
    <property type="entry name" value="ATP_synt_epsi"/>
    <property type="match status" value="1"/>
</dbReference>
<evidence type="ECO:0000256" key="6">
    <source>
        <dbReference type="ARBA" id="ARBA00023136"/>
    </source>
</evidence>
<dbReference type="Pfam" id="PF02823">
    <property type="entry name" value="ATP-synt_DE_N"/>
    <property type="match status" value="1"/>
</dbReference>
<evidence type="ECO:0000256" key="4">
    <source>
        <dbReference type="ARBA" id="ARBA00023065"/>
    </source>
</evidence>
<accession>B7T1R1</accession>
<dbReference type="GeneID" id="7055968"/>
<dbReference type="EMBL" id="EU912438">
    <property type="protein sequence ID" value="ACF70877.1"/>
    <property type="molecule type" value="Genomic_DNA"/>
</dbReference>
<reference evidence="12" key="1">
    <citation type="journal article" date="2008" name="Proc. Natl. Acad. Sci. U.S.A.">
        <title>Horizontal gene transfer of the algal nuclear gene psbO to the photosynthetic sea slug Elysia chlorotica.</title>
        <authorList>
            <person name="Rumpho M.E."/>
            <person name="Worful J.M."/>
            <person name="Lee J."/>
            <person name="Kannan K."/>
            <person name="Tyler M.S."/>
            <person name="Bhattacharya D."/>
            <person name="Moustafa A."/>
            <person name="Manhart J.R."/>
        </authorList>
    </citation>
    <scope>NUCLEOTIDE SEQUENCE [LARGE SCALE GENOMIC DNA]</scope>
    <source>
        <strain>CCMP2940</strain>
    </source>
</reference>
<evidence type="ECO:0000256" key="8">
    <source>
        <dbReference type="ARBA" id="ARBA00023310"/>
    </source>
</evidence>
<comment type="similarity">
    <text evidence="2 9 10">Belongs to the ATPase epsilon chain family.</text>
</comment>
<evidence type="ECO:0000256" key="9">
    <source>
        <dbReference type="HAMAP-Rule" id="MF_00530"/>
    </source>
</evidence>
<dbReference type="GO" id="GO:0046933">
    <property type="term" value="F:proton-transporting ATP synthase activity, rotational mechanism"/>
    <property type="evidence" value="ECO:0007669"/>
    <property type="project" value="UniProtKB-UniRule"/>
</dbReference>
<evidence type="ECO:0000256" key="2">
    <source>
        <dbReference type="ARBA" id="ARBA00005712"/>
    </source>
</evidence>
<proteinExistence type="inferred from homology"/>
<dbReference type="GO" id="GO:0005524">
    <property type="term" value="F:ATP binding"/>
    <property type="evidence" value="ECO:0007669"/>
    <property type="project" value="UniProtKB-UniRule"/>
</dbReference>
<dbReference type="SUPFAM" id="SSF51344">
    <property type="entry name" value="Epsilon subunit of F1F0-ATP synthase N-terminal domain"/>
    <property type="match status" value="1"/>
</dbReference>
<dbReference type="InterPro" id="IPR036771">
    <property type="entry name" value="ATPsynth_dsu/esu_N"/>
</dbReference>
<dbReference type="RefSeq" id="YP_002327460.1">
    <property type="nucleotide sequence ID" value="NC_011600.1"/>
</dbReference>
<evidence type="ECO:0000256" key="10">
    <source>
        <dbReference type="RuleBase" id="RU003655"/>
    </source>
</evidence>
<keyword evidence="5 9" id="KW-0793">Thylakoid</keyword>
<keyword evidence="10 12" id="KW-0934">Plastid</keyword>
<feature type="domain" description="ATP synthase F1 complex delta/epsilon subunit N-terminal" evidence="11">
    <location>
        <begin position="5"/>
        <end position="78"/>
    </location>
</feature>
<dbReference type="HAMAP" id="MF_00530">
    <property type="entry name" value="ATP_synth_epsil_bac"/>
    <property type="match status" value="1"/>
</dbReference>
<evidence type="ECO:0000313" key="12">
    <source>
        <dbReference type="EMBL" id="ACF70877.1"/>
    </source>
</evidence>
<dbReference type="AlphaFoldDB" id="B7T1R1"/>
<comment type="subunit">
    <text evidence="9 10">F-type ATPases have 2 components, CF(1) - the catalytic core - and CF(0) - the membrane proton channel. CF(1) has five subunits: alpha(3), beta(3), gamma(1), delta(1), epsilon(1). CF(0) has three main subunits: a, b and c.</text>
</comment>
<keyword evidence="4 9" id="KW-0406">Ion transport</keyword>
<keyword evidence="8 9" id="KW-0066">ATP synthesis</keyword>
<dbReference type="PANTHER" id="PTHR13822:SF10">
    <property type="entry name" value="ATP SYNTHASE EPSILON CHAIN, CHLOROPLASTIC"/>
    <property type="match status" value="1"/>
</dbReference>
<dbReference type="PANTHER" id="PTHR13822">
    <property type="entry name" value="ATP SYNTHASE DELTA/EPSILON CHAIN"/>
    <property type="match status" value="1"/>
</dbReference>
<comment type="function">
    <text evidence="9 10">Produces ATP from ADP in the presence of a proton gradient across the membrane.</text>
</comment>
<evidence type="ECO:0000256" key="5">
    <source>
        <dbReference type="ARBA" id="ARBA00023078"/>
    </source>
</evidence>
<comment type="subcellular location">
    <subcellularLocation>
        <location evidence="1">Membrane</location>
        <topology evidence="1">Peripheral membrane protein</topology>
    </subcellularLocation>
    <subcellularLocation>
        <location evidence="9">Plastid</location>
        <location evidence="9">Chloroplast thylakoid membrane</location>
        <topology evidence="9">Peripheral membrane protein</topology>
    </subcellularLocation>
</comment>
<sequence>MSIILSITIPNEIIYKNTIEEVILPSLTGQIGVLTDHTAAIVALDIGIVRIKETSLDNWIPILILGGLAEIENNIVRLVISDYEKISKDDYQKDLNELEVNNKKLMNITDSKEKIKISTNIKRIMMRLEGHRILI</sequence>